<dbReference type="PANTHER" id="PTHR45288">
    <property type="entry name" value="THIOREDOXIN FAMILY PROTEIN"/>
    <property type="match status" value="1"/>
</dbReference>
<reference evidence="3" key="1">
    <citation type="submission" date="2018-02" db="EMBL/GenBank/DDBJ databases">
        <title>Rhizophora mucronata_Transcriptome.</title>
        <authorList>
            <person name="Meera S.P."/>
            <person name="Sreeshan A."/>
            <person name="Augustine A."/>
        </authorList>
    </citation>
    <scope>NUCLEOTIDE SEQUENCE</scope>
    <source>
        <tissue evidence="3">Leaf</tissue>
    </source>
</reference>
<dbReference type="AlphaFoldDB" id="A0A2P2LAJ4"/>
<dbReference type="CDD" id="cd03041">
    <property type="entry name" value="GST_N_2GST_N"/>
    <property type="match status" value="2"/>
</dbReference>
<dbReference type="InterPro" id="IPR011767">
    <property type="entry name" value="GLR_AS"/>
</dbReference>
<feature type="region of interest" description="Disordered" evidence="1">
    <location>
        <begin position="29"/>
        <end position="76"/>
    </location>
</feature>
<dbReference type="FunFam" id="3.40.30.10:FF:000138">
    <property type="entry name" value="Thioredoxin family protein"/>
    <property type="match status" value="1"/>
</dbReference>
<dbReference type="SFLD" id="SFLDS00019">
    <property type="entry name" value="Glutathione_Transferase_(cytos"/>
    <property type="match status" value="1"/>
</dbReference>
<evidence type="ECO:0000259" key="2">
    <source>
        <dbReference type="PROSITE" id="PS50404"/>
    </source>
</evidence>
<dbReference type="Gene3D" id="3.40.30.10">
    <property type="entry name" value="Glutaredoxin"/>
    <property type="match status" value="2"/>
</dbReference>
<proteinExistence type="predicted"/>
<dbReference type="InterPro" id="IPR036249">
    <property type="entry name" value="Thioredoxin-like_sf"/>
</dbReference>
<dbReference type="InterPro" id="IPR040079">
    <property type="entry name" value="Glutathione_S-Trfase"/>
</dbReference>
<dbReference type="SFLD" id="SFLDG01202">
    <property type="entry name" value="SUF2.2"/>
    <property type="match status" value="1"/>
</dbReference>
<feature type="domain" description="GST N-terminal" evidence="2">
    <location>
        <begin position="144"/>
        <end position="226"/>
    </location>
</feature>
<dbReference type="GO" id="GO:0009507">
    <property type="term" value="C:chloroplast"/>
    <property type="evidence" value="ECO:0007669"/>
    <property type="project" value="TreeGrafter"/>
</dbReference>
<feature type="compositionally biased region" description="Low complexity" evidence="1">
    <location>
        <begin position="29"/>
        <end position="50"/>
    </location>
</feature>
<feature type="domain" description="GST N-terminal" evidence="2">
    <location>
        <begin position="263"/>
        <end position="343"/>
    </location>
</feature>
<protein>
    <recommendedName>
        <fullName evidence="2">GST N-terminal domain-containing protein</fullName>
    </recommendedName>
</protein>
<dbReference type="InterPro" id="IPR004045">
    <property type="entry name" value="Glutathione_S-Trfase_N"/>
</dbReference>
<sequence>MAVVLNFPQPHLLRSISSNRRMSRRPISIIRASSEPSPISSAASTASSSSNTGTKESQKLEASFTAPPGFKPPEPKRFAVRPDKAWDVIGASIGLLFRLGTGVFVSGYSASFVTEDQIPPNQYSLEVFGRKVKESSKFGPRPEMSIEIYDFESCPFCRKVREIVAVLDLDVLFYPCPKSGPTFRPKVTQMGGKQQFPYMVDPNTGVAMYESDDIIKYLVEKYGDGQVPLMLSLGILTTLTAGLAMIGRIGKGSSYTPSRLPPKPLEIWAYEVSPFCKVVREVLVELELPHIYRSCARGSPKRQILYNKTGHFQVPYLEDPNTGVQMFESAEIVEYLRATYAVQ</sequence>
<name>A0A2P2LAJ4_RHIMU</name>
<dbReference type="PROSITE" id="PS51354">
    <property type="entry name" value="GLUTAREDOXIN_2"/>
    <property type="match status" value="1"/>
</dbReference>
<dbReference type="PANTHER" id="PTHR45288:SF1">
    <property type="entry name" value="THIOREDOXIN FAMILY PROTEIN"/>
    <property type="match status" value="1"/>
</dbReference>
<organism evidence="3">
    <name type="scientific">Rhizophora mucronata</name>
    <name type="common">Asiatic mangrove</name>
    <dbReference type="NCBI Taxonomy" id="61149"/>
    <lineage>
        <taxon>Eukaryota</taxon>
        <taxon>Viridiplantae</taxon>
        <taxon>Streptophyta</taxon>
        <taxon>Embryophyta</taxon>
        <taxon>Tracheophyta</taxon>
        <taxon>Spermatophyta</taxon>
        <taxon>Magnoliopsida</taxon>
        <taxon>eudicotyledons</taxon>
        <taxon>Gunneridae</taxon>
        <taxon>Pentapetalae</taxon>
        <taxon>rosids</taxon>
        <taxon>fabids</taxon>
        <taxon>Malpighiales</taxon>
        <taxon>Rhizophoraceae</taxon>
        <taxon>Rhizophora</taxon>
    </lineage>
</organism>
<accession>A0A2P2LAJ4</accession>
<evidence type="ECO:0000256" key="1">
    <source>
        <dbReference type="SAM" id="MobiDB-lite"/>
    </source>
</evidence>
<dbReference type="PROSITE" id="PS50404">
    <property type="entry name" value="GST_NTER"/>
    <property type="match status" value="2"/>
</dbReference>
<dbReference type="PROSITE" id="PS00195">
    <property type="entry name" value="GLUTAREDOXIN_1"/>
    <property type="match status" value="1"/>
</dbReference>
<dbReference type="EMBL" id="GGEC01034504">
    <property type="protein sequence ID" value="MBX14988.1"/>
    <property type="molecule type" value="Transcribed_RNA"/>
</dbReference>
<dbReference type="Pfam" id="PF13417">
    <property type="entry name" value="GST_N_3"/>
    <property type="match status" value="2"/>
</dbReference>
<dbReference type="SFLD" id="SFLDG01181">
    <property type="entry name" value="SUF2"/>
    <property type="match status" value="1"/>
</dbReference>
<evidence type="ECO:0000313" key="3">
    <source>
        <dbReference type="EMBL" id="MBX14988.1"/>
    </source>
</evidence>
<dbReference type="SUPFAM" id="SSF52833">
    <property type="entry name" value="Thioredoxin-like"/>
    <property type="match status" value="2"/>
</dbReference>
<dbReference type="FunFam" id="3.40.30.10:FF:000120">
    <property type="entry name" value="Thioredoxin family protein"/>
    <property type="match status" value="1"/>
</dbReference>